<dbReference type="STRING" id="1081108.A0A168IQ21"/>
<comment type="subcellular location">
    <subcellularLocation>
        <location evidence="2">Cytoplasm</location>
    </subcellularLocation>
    <subcellularLocation>
        <location evidence="1">Nucleus</location>
    </subcellularLocation>
</comment>
<evidence type="ECO:0000256" key="3">
    <source>
        <dbReference type="ARBA" id="ARBA00008726"/>
    </source>
</evidence>
<dbReference type="AlphaFoldDB" id="A0A168IQ21"/>
<comment type="similarity">
    <text evidence="3">Belongs to the SDE2 family.</text>
</comment>
<evidence type="ECO:0000313" key="12">
    <source>
        <dbReference type="EMBL" id="OAA79527.1"/>
    </source>
</evidence>
<evidence type="ECO:0000259" key="11">
    <source>
        <dbReference type="Pfam" id="PF22782"/>
    </source>
</evidence>
<dbReference type="GO" id="GO:0005737">
    <property type="term" value="C:cytoplasm"/>
    <property type="evidence" value="ECO:0007669"/>
    <property type="project" value="UniProtKB-SubCell"/>
</dbReference>
<evidence type="ECO:0000256" key="8">
    <source>
        <dbReference type="ARBA" id="ARBA00023306"/>
    </source>
</evidence>
<feature type="domain" description="Sde2 ubiquitin" evidence="10">
    <location>
        <begin position="7"/>
        <end position="89"/>
    </location>
</feature>
<evidence type="ECO:0000256" key="9">
    <source>
        <dbReference type="SAM" id="MobiDB-lite"/>
    </source>
</evidence>
<evidence type="ECO:0000259" key="10">
    <source>
        <dbReference type="Pfam" id="PF13019"/>
    </source>
</evidence>
<keyword evidence="8" id="KW-0131">Cell cycle</keyword>
<feature type="compositionally biased region" description="Low complexity" evidence="9">
    <location>
        <begin position="228"/>
        <end position="239"/>
    </location>
</feature>
<sequence length="284" mass="30676">MESKHLNVLVSTFGGLGLPSTIILPAQPSTTVTAFRHHLTERLPDTGSRLILTTVSNKQLPNESETPLSSYLSTETDDFLSLRLGIPLCGGKGGFGSQLRAAGGRMSSRKKKTQDDNGSSRNLDGRRLRTVNEAKALAEYLAIKPDMDKKEKEKRRARWEEIVQQTEAKEAEIKNGGKSMIDGQWAEDKEESSERTRDAVLAAIKAGNYTDNLSSSHGSSSAAQGENASDSDADVSTSSKESPPPVQSATAGKGKGTARVFFGFDEDDDFLSSDDESDNDTTEK</sequence>
<protein>
    <submittedName>
        <fullName evidence="12">Uncharacterized protein</fullName>
    </submittedName>
</protein>
<evidence type="ECO:0000256" key="4">
    <source>
        <dbReference type="ARBA" id="ARBA00022490"/>
    </source>
</evidence>
<feature type="region of interest" description="Disordered" evidence="9">
    <location>
        <begin position="208"/>
        <end position="259"/>
    </location>
</feature>
<evidence type="ECO:0000256" key="5">
    <source>
        <dbReference type="ARBA" id="ARBA00022664"/>
    </source>
</evidence>
<organism evidence="12 13">
    <name type="scientific">Akanthomyces lecanii RCEF 1005</name>
    <dbReference type="NCBI Taxonomy" id="1081108"/>
    <lineage>
        <taxon>Eukaryota</taxon>
        <taxon>Fungi</taxon>
        <taxon>Dikarya</taxon>
        <taxon>Ascomycota</taxon>
        <taxon>Pezizomycotina</taxon>
        <taxon>Sordariomycetes</taxon>
        <taxon>Hypocreomycetidae</taxon>
        <taxon>Hypocreales</taxon>
        <taxon>Cordycipitaceae</taxon>
        <taxon>Akanthomyces</taxon>
        <taxon>Cordyceps confragosa</taxon>
    </lineage>
</organism>
<feature type="domain" description="SDE2-like" evidence="11">
    <location>
        <begin position="90"/>
        <end position="200"/>
    </location>
</feature>
<dbReference type="OrthoDB" id="547031at2759"/>
<dbReference type="PANTHER" id="PTHR12786">
    <property type="entry name" value="SPLICING FACTOR SF3A-RELATED"/>
    <property type="match status" value="1"/>
</dbReference>
<keyword evidence="5" id="KW-0507">mRNA processing</keyword>
<dbReference type="Pfam" id="PF13019">
    <property type="entry name" value="Sde2_N_Ubi_yeast"/>
    <property type="match status" value="1"/>
</dbReference>
<evidence type="ECO:0000256" key="7">
    <source>
        <dbReference type="ARBA" id="ARBA00023242"/>
    </source>
</evidence>
<name>A0A168IQ21_CORDF</name>
<reference evidence="12 13" key="1">
    <citation type="journal article" date="2016" name="Genome Biol. Evol.">
        <title>Divergent and convergent evolution of fungal pathogenicity.</title>
        <authorList>
            <person name="Shang Y."/>
            <person name="Xiao G."/>
            <person name="Zheng P."/>
            <person name="Cen K."/>
            <person name="Zhan S."/>
            <person name="Wang C."/>
        </authorList>
    </citation>
    <scope>NUCLEOTIDE SEQUENCE [LARGE SCALE GENOMIC DNA]</scope>
    <source>
        <strain evidence="12 13">RCEF 1005</strain>
    </source>
</reference>
<dbReference type="GO" id="GO:0008380">
    <property type="term" value="P:RNA splicing"/>
    <property type="evidence" value="ECO:0007669"/>
    <property type="project" value="UniProtKB-KW"/>
</dbReference>
<comment type="caution">
    <text evidence="12">The sequence shown here is derived from an EMBL/GenBank/DDBJ whole genome shotgun (WGS) entry which is preliminary data.</text>
</comment>
<evidence type="ECO:0000256" key="6">
    <source>
        <dbReference type="ARBA" id="ARBA00023187"/>
    </source>
</evidence>
<dbReference type="GO" id="GO:0006397">
    <property type="term" value="P:mRNA processing"/>
    <property type="evidence" value="ECO:0007669"/>
    <property type="project" value="UniProtKB-KW"/>
</dbReference>
<keyword evidence="7" id="KW-0539">Nucleus</keyword>
<dbReference type="InterPro" id="IPR024974">
    <property type="entry name" value="Sde2_N"/>
</dbReference>
<dbReference type="InterPro" id="IPR051421">
    <property type="entry name" value="RNA_Proc_DNA_Dmg_Regulator"/>
</dbReference>
<feature type="region of interest" description="Disordered" evidence="9">
    <location>
        <begin position="98"/>
        <end position="126"/>
    </location>
</feature>
<keyword evidence="6" id="KW-0508">mRNA splicing</keyword>
<evidence type="ECO:0000313" key="13">
    <source>
        <dbReference type="Proteomes" id="UP000076881"/>
    </source>
</evidence>
<evidence type="ECO:0000256" key="1">
    <source>
        <dbReference type="ARBA" id="ARBA00004123"/>
    </source>
</evidence>
<dbReference type="Pfam" id="PF22782">
    <property type="entry name" value="SDE2"/>
    <property type="match status" value="1"/>
</dbReference>
<dbReference type="Proteomes" id="UP000076881">
    <property type="component" value="Unassembled WGS sequence"/>
</dbReference>
<evidence type="ECO:0000256" key="2">
    <source>
        <dbReference type="ARBA" id="ARBA00004496"/>
    </source>
</evidence>
<dbReference type="PANTHER" id="PTHR12786:SF1">
    <property type="entry name" value="SPLICING REGULATOR SDE2"/>
    <property type="match status" value="1"/>
</dbReference>
<dbReference type="InterPro" id="IPR053822">
    <property type="entry name" value="SDE2-like_dom"/>
</dbReference>
<feature type="region of interest" description="Disordered" evidence="9">
    <location>
        <begin position="168"/>
        <end position="196"/>
    </location>
</feature>
<dbReference type="GO" id="GO:0005634">
    <property type="term" value="C:nucleus"/>
    <property type="evidence" value="ECO:0007669"/>
    <property type="project" value="UniProtKB-SubCell"/>
</dbReference>
<feature type="region of interest" description="Disordered" evidence="9">
    <location>
        <begin position="265"/>
        <end position="284"/>
    </location>
</feature>
<proteinExistence type="inferred from homology"/>
<keyword evidence="13" id="KW-1185">Reference proteome</keyword>
<gene>
    <name evidence="12" type="ORF">LEL_03013</name>
</gene>
<dbReference type="EMBL" id="AZHF01000002">
    <property type="protein sequence ID" value="OAA79527.1"/>
    <property type="molecule type" value="Genomic_DNA"/>
</dbReference>
<accession>A0A168IQ21</accession>
<keyword evidence="4" id="KW-0963">Cytoplasm</keyword>